<sequence>MLPTSMSGYRILSF</sequence>
<comment type="caution">
    <text evidence="1">The sequence shown here is derived from an EMBL/GenBank/DDBJ whole genome shotgun (WGS) entry which is preliminary data.</text>
</comment>
<keyword evidence="2" id="KW-1185">Reference proteome</keyword>
<accession>A0A5N5TEE6</accession>
<reference evidence="1 2" key="1">
    <citation type="journal article" date="2019" name="PLoS Biol.">
        <title>Sex chromosomes control vertical transmission of feminizing Wolbachia symbionts in an isopod.</title>
        <authorList>
            <person name="Becking T."/>
            <person name="Chebbi M.A."/>
            <person name="Giraud I."/>
            <person name="Moumen B."/>
            <person name="Laverre T."/>
            <person name="Caubet Y."/>
            <person name="Peccoud J."/>
            <person name="Gilbert C."/>
            <person name="Cordaux R."/>
        </authorList>
    </citation>
    <scope>NUCLEOTIDE SEQUENCE [LARGE SCALE GENOMIC DNA]</scope>
    <source>
        <strain evidence="1">ANa2</strain>
        <tissue evidence="1">Whole body excluding digestive tract and cuticle</tissue>
    </source>
</reference>
<gene>
    <name evidence="1" type="ORF">Anas_09907</name>
</gene>
<protein>
    <submittedName>
        <fullName evidence="1">Uncharacterized protein</fullName>
    </submittedName>
</protein>
<dbReference type="EMBL" id="SEYY01002765">
    <property type="protein sequence ID" value="KAB7504607.1"/>
    <property type="molecule type" value="Genomic_DNA"/>
</dbReference>
<organism evidence="1 2">
    <name type="scientific">Armadillidium nasatum</name>
    <dbReference type="NCBI Taxonomy" id="96803"/>
    <lineage>
        <taxon>Eukaryota</taxon>
        <taxon>Metazoa</taxon>
        <taxon>Ecdysozoa</taxon>
        <taxon>Arthropoda</taxon>
        <taxon>Crustacea</taxon>
        <taxon>Multicrustacea</taxon>
        <taxon>Malacostraca</taxon>
        <taxon>Eumalacostraca</taxon>
        <taxon>Peracarida</taxon>
        <taxon>Isopoda</taxon>
        <taxon>Oniscidea</taxon>
        <taxon>Crinocheta</taxon>
        <taxon>Armadillidiidae</taxon>
        <taxon>Armadillidium</taxon>
    </lineage>
</organism>
<name>A0A5N5TEE6_9CRUS</name>
<proteinExistence type="predicted"/>
<evidence type="ECO:0000313" key="2">
    <source>
        <dbReference type="Proteomes" id="UP000326759"/>
    </source>
</evidence>
<dbReference type="Proteomes" id="UP000326759">
    <property type="component" value="Unassembled WGS sequence"/>
</dbReference>
<evidence type="ECO:0000313" key="1">
    <source>
        <dbReference type="EMBL" id="KAB7504607.1"/>
    </source>
</evidence>